<feature type="non-terminal residue" evidence="1">
    <location>
        <position position="130"/>
    </location>
</feature>
<comment type="caution">
    <text evidence="1">The sequence shown here is derived from an EMBL/GenBank/DDBJ whole genome shotgun (WGS) entry which is preliminary data.</text>
</comment>
<dbReference type="Proteomes" id="UP000824469">
    <property type="component" value="Unassembled WGS sequence"/>
</dbReference>
<sequence length="130" mass="14819">EFIRIRTMVEDNEVLKEIKDETLGCVEILELVKKKCEALAAAQEPHKNRLDELGKLIAQKIDLLEGIMTTMSNIMLVVQNEKGEISQDELESIAVNISEKEKAVLNEWQTLEAEINEEYPELILPIKAED</sequence>
<evidence type="ECO:0000313" key="1">
    <source>
        <dbReference type="EMBL" id="KAH9313085.1"/>
    </source>
</evidence>
<organism evidence="1 2">
    <name type="scientific">Taxus chinensis</name>
    <name type="common">Chinese yew</name>
    <name type="synonym">Taxus wallichiana var. chinensis</name>
    <dbReference type="NCBI Taxonomy" id="29808"/>
    <lineage>
        <taxon>Eukaryota</taxon>
        <taxon>Viridiplantae</taxon>
        <taxon>Streptophyta</taxon>
        <taxon>Embryophyta</taxon>
        <taxon>Tracheophyta</taxon>
        <taxon>Spermatophyta</taxon>
        <taxon>Pinopsida</taxon>
        <taxon>Pinidae</taxon>
        <taxon>Conifers II</taxon>
        <taxon>Cupressales</taxon>
        <taxon>Taxaceae</taxon>
        <taxon>Taxus</taxon>
    </lineage>
</organism>
<feature type="non-terminal residue" evidence="1">
    <location>
        <position position="1"/>
    </location>
</feature>
<keyword evidence="2" id="KW-1185">Reference proteome</keyword>
<accession>A0AA38L9E5</accession>
<proteinExistence type="predicted"/>
<protein>
    <submittedName>
        <fullName evidence="1">Uncharacterized protein</fullName>
    </submittedName>
</protein>
<gene>
    <name evidence="1" type="ORF">KI387_028120</name>
</gene>
<name>A0AA38L9E5_TAXCH</name>
<dbReference type="AlphaFoldDB" id="A0AA38L9E5"/>
<reference evidence="1 2" key="1">
    <citation type="journal article" date="2021" name="Nat. Plants">
        <title>The Taxus genome provides insights into paclitaxel biosynthesis.</title>
        <authorList>
            <person name="Xiong X."/>
            <person name="Gou J."/>
            <person name="Liao Q."/>
            <person name="Li Y."/>
            <person name="Zhou Q."/>
            <person name="Bi G."/>
            <person name="Li C."/>
            <person name="Du R."/>
            <person name="Wang X."/>
            <person name="Sun T."/>
            <person name="Guo L."/>
            <person name="Liang H."/>
            <person name="Lu P."/>
            <person name="Wu Y."/>
            <person name="Zhang Z."/>
            <person name="Ro D.K."/>
            <person name="Shang Y."/>
            <person name="Huang S."/>
            <person name="Yan J."/>
        </authorList>
    </citation>
    <scope>NUCLEOTIDE SEQUENCE [LARGE SCALE GENOMIC DNA]</scope>
    <source>
        <strain evidence="1">Ta-2019</strain>
    </source>
</reference>
<dbReference type="EMBL" id="JAHRHJ020000006">
    <property type="protein sequence ID" value="KAH9313085.1"/>
    <property type="molecule type" value="Genomic_DNA"/>
</dbReference>
<evidence type="ECO:0000313" key="2">
    <source>
        <dbReference type="Proteomes" id="UP000824469"/>
    </source>
</evidence>